<gene>
    <name evidence="7" type="ORF">PFX98_03525</name>
</gene>
<dbReference type="Gene3D" id="3.40.50.300">
    <property type="entry name" value="P-loop containing nucleotide triphosphate hydrolases"/>
    <property type="match status" value="1"/>
</dbReference>
<dbReference type="SMART" id="SM00382">
    <property type="entry name" value="AAA"/>
    <property type="match status" value="1"/>
</dbReference>
<evidence type="ECO:0000256" key="1">
    <source>
        <dbReference type="ARBA" id="ARBA00005417"/>
    </source>
</evidence>
<dbReference type="SUPFAM" id="SSF52540">
    <property type="entry name" value="P-loop containing nucleoside triphosphate hydrolases"/>
    <property type="match status" value="1"/>
</dbReference>
<dbReference type="InterPro" id="IPR050166">
    <property type="entry name" value="ABC_transporter_ATP-bind"/>
</dbReference>
<evidence type="ECO:0000256" key="4">
    <source>
        <dbReference type="ARBA" id="ARBA00022741"/>
    </source>
</evidence>
<feature type="domain" description="ABC transporter" evidence="6">
    <location>
        <begin position="11"/>
        <end position="244"/>
    </location>
</feature>
<dbReference type="PROSITE" id="PS00211">
    <property type="entry name" value="ABC_TRANSPORTER_1"/>
    <property type="match status" value="1"/>
</dbReference>
<dbReference type="EMBL" id="CP116346">
    <property type="protein sequence ID" value="WIT12695.1"/>
    <property type="molecule type" value="Genomic_DNA"/>
</dbReference>
<dbReference type="Pfam" id="PF00005">
    <property type="entry name" value="ABC_tran"/>
    <property type="match status" value="1"/>
</dbReference>
<dbReference type="RefSeq" id="WP_285233796.1">
    <property type="nucleotide sequence ID" value="NZ_CP116346.1"/>
</dbReference>
<reference evidence="7" key="1">
    <citation type="submission" date="2023-01" db="EMBL/GenBank/DDBJ databases">
        <title>Whole genome sequence of Paucibacter sp. S2-9 isolated from pond sediment.</title>
        <authorList>
            <person name="Jung J.Y."/>
        </authorList>
    </citation>
    <scope>NUCLEOTIDE SEQUENCE</scope>
    <source>
        <strain evidence="7">S2-9</strain>
    </source>
</reference>
<keyword evidence="3" id="KW-1003">Cell membrane</keyword>
<keyword evidence="8" id="KW-1185">Reference proteome</keyword>
<evidence type="ECO:0000313" key="7">
    <source>
        <dbReference type="EMBL" id="WIT12695.1"/>
    </source>
</evidence>
<keyword evidence="5 7" id="KW-0067">ATP-binding</keyword>
<dbReference type="InterPro" id="IPR003439">
    <property type="entry name" value="ABC_transporter-like_ATP-bd"/>
</dbReference>
<evidence type="ECO:0000259" key="6">
    <source>
        <dbReference type="PROSITE" id="PS50893"/>
    </source>
</evidence>
<evidence type="ECO:0000256" key="2">
    <source>
        <dbReference type="ARBA" id="ARBA00022448"/>
    </source>
</evidence>
<dbReference type="InterPro" id="IPR003593">
    <property type="entry name" value="AAA+_ATPase"/>
</dbReference>
<protein>
    <submittedName>
        <fullName evidence="7">ABC transporter ATP-binding protein</fullName>
    </submittedName>
</protein>
<keyword evidence="2" id="KW-0813">Transport</keyword>
<dbReference type="PANTHER" id="PTHR42788">
    <property type="entry name" value="TAURINE IMPORT ATP-BINDING PROTEIN-RELATED"/>
    <property type="match status" value="1"/>
</dbReference>
<dbReference type="Proteomes" id="UP001177769">
    <property type="component" value="Chromosome"/>
</dbReference>
<proteinExistence type="inferred from homology"/>
<dbReference type="GO" id="GO:0016887">
    <property type="term" value="F:ATP hydrolysis activity"/>
    <property type="evidence" value="ECO:0007669"/>
    <property type="project" value="InterPro"/>
</dbReference>
<accession>A0AA95SPU4</accession>
<evidence type="ECO:0000256" key="3">
    <source>
        <dbReference type="ARBA" id="ARBA00022475"/>
    </source>
</evidence>
<dbReference type="InterPro" id="IPR027417">
    <property type="entry name" value="P-loop_NTPase"/>
</dbReference>
<sequence>MSAKQANQHKIVVSDIKKNFVSAQGALPVIGGVSFTVDDGEFVAIVGPSGCGKSTLMNIIAGFEQPDSGSVRVDGAAQRGPSPKGIVISQHGSVFPWLTVQQNLMFGLNDAEHGARHDERAALADHYAAMVGLKGFEASYPHELSGGMLKRAELARAFVVKPEILYMDEPFSALDALMNMRMRTELLRILAEERHTVLLITHDVEEAIYMADRILVLSPRPTTIQASFQVRLPHPRKLASPEAQALREAILRELGL</sequence>
<name>A0AA95SPU4_9BURK</name>
<evidence type="ECO:0000256" key="5">
    <source>
        <dbReference type="ARBA" id="ARBA00022840"/>
    </source>
</evidence>
<organism evidence="7 8">
    <name type="scientific">Paucibacter sediminis</name>
    <dbReference type="NCBI Taxonomy" id="3019553"/>
    <lineage>
        <taxon>Bacteria</taxon>
        <taxon>Pseudomonadati</taxon>
        <taxon>Pseudomonadota</taxon>
        <taxon>Betaproteobacteria</taxon>
        <taxon>Burkholderiales</taxon>
        <taxon>Sphaerotilaceae</taxon>
        <taxon>Roseateles</taxon>
    </lineage>
</organism>
<keyword evidence="3" id="KW-0472">Membrane</keyword>
<dbReference type="GO" id="GO:0005524">
    <property type="term" value="F:ATP binding"/>
    <property type="evidence" value="ECO:0007669"/>
    <property type="project" value="UniProtKB-KW"/>
</dbReference>
<keyword evidence="4" id="KW-0547">Nucleotide-binding</keyword>
<evidence type="ECO:0000313" key="8">
    <source>
        <dbReference type="Proteomes" id="UP001177769"/>
    </source>
</evidence>
<dbReference type="KEGG" id="pais:PFX98_03525"/>
<comment type="similarity">
    <text evidence="1">Belongs to the ABC transporter superfamily.</text>
</comment>
<dbReference type="AlphaFoldDB" id="A0AA95SPU4"/>
<dbReference type="PROSITE" id="PS50893">
    <property type="entry name" value="ABC_TRANSPORTER_2"/>
    <property type="match status" value="1"/>
</dbReference>
<dbReference type="CDD" id="cd03293">
    <property type="entry name" value="ABC_NrtD_SsuB_transporters"/>
    <property type="match status" value="1"/>
</dbReference>
<dbReference type="PANTHER" id="PTHR42788:SF13">
    <property type="entry name" value="ALIPHATIC SULFONATES IMPORT ATP-BINDING PROTEIN SSUB"/>
    <property type="match status" value="1"/>
</dbReference>
<dbReference type="InterPro" id="IPR017871">
    <property type="entry name" value="ABC_transporter-like_CS"/>
</dbReference>